<dbReference type="EMBL" id="ML170213">
    <property type="protein sequence ID" value="TDL18028.1"/>
    <property type="molecule type" value="Genomic_DNA"/>
</dbReference>
<organism evidence="3 4">
    <name type="scientific">Rickenella mellea</name>
    <dbReference type="NCBI Taxonomy" id="50990"/>
    <lineage>
        <taxon>Eukaryota</taxon>
        <taxon>Fungi</taxon>
        <taxon>Dikarya</taxon>
        <taxon>Basidiomycota</taxon>
        <taxon>Agaricomycotina</taxon>
        <taxon>Agaricomycetes</taxon>
        <taxon>Hymenochaetales</taxon>
        <taxon>Rickenellaceae</taxon>
        <taxon>Rickenella</taxon>
    </lineage>
</organism>
<evidence type="ECO:0000313" key="4">
    <source>
        <dbReference type="Proteomes" id="UP000294933"/>
    </source>
</evidence>
<accession>A0A4Y7PSG6</accession>
<dbReference type="VEuPathDB" id="FungiDB:BD410DRAFT_775452"/>
<feature type="region of interest" description="Disordered" evidence="1">
    <location>
        <begin position="204"/>
        <end position="231"/>
    </location>
</feature>
<dbReference type="AlphaFoldDB" id="A0A4Y7PSG6"/>
<dbReference type="Pfam" id="PF00651">
    <property type="entry name" value="BTB"/>
    <property type="match status" value="1"/>
</dbReference>
<dbReference type="CDD" id="cd18186">
    <property type="entry name" value="BTB_POZ_ZBTB_KLHL-like"/>
    <property type="match status" value="1"/>
</dbReference>
<evidence type="ECO:0000313" key="3">
    <source>
        <dbReference type="EMBL" id="TDL18028.1"/>
    </source>
</evidence>
<feature type="domain" description="BTB" evidence="2">
    <location>
        <begin position="39"/>
        <end position="113"/>
    </location>
</feature>
<keyword evidence="4" id="KW-1185">Reference proteome</keyword>
<dbReference type="Gene3D" id="3.30.710.10">
    <property type="entry name" value="Potassium Channel Kv1.1, Chain A"/>
    <property type="match status" value="1"/>
</dbReference>
<protein>
    <recommendedName>
        <fullName evidence="2">BTB domain-containing protein</fullName>
    </recommendedName>
</protein>
<sequence length="254" mass="28860">MSAVGPDTPIISPISTTRLFSPLVINGATRHEKYYLATGDVVFKVENHLFRVHRYFFTRESPAFRDMLSMPCPVGSTLEGMTDDNPINLPGVKSVDFARFLWVFYNPKYSSFDATIEEWTSILALAHFWQFDEAKELAVTKLDKMYVPPVTKAVLARDYDVESDWALVAYATLGARDESITREEAGQLGFDAFVKLTEVRERIRKQRDSSQPSSPRPVEHRPPSPSRWHPRDIVRVAQPYSQEDLDIAASVFGL</sequence>
<dbReference type="SMART" id="SM00225">
    <property type="entry name" value="BTB"/>
    <property type="match status" value="1"/>
</dbReference>
<dbReference type="STRING" id="50990.A0A4Y7PSG6"/>
<proteinExistence type="predicted"/>
<gene>
    <name evidence="3" type="ORF">BD410DRAFT_775452</name>
</gene>
<evidence type="ECO:0000259" key="2">
    <source>
        <dbReference type="PROSITE" id="PS50097"/>
    </source>
</evidence>
<dbReference type="InterPro" id="IPR011333">
    <property type="entry name" value="SKP1/BTB/POZ_sf"/>
</dbReference>
<evidence type="ECO:0000256" key="1">
    <source>
        <dbReference type="SAM" id="MobiDB-lite"/>
    </source>
</evidence>
<dbReference type="SUPFAM" id="SSF54695">
    <property type="entry name" value="POZ domain"/>
    <property type="match status" value="1"/>
</dbReference>
<dbReference type="OrthoDB" id="2593747at2759"/>
<dbReference type="Proteomes" id="UP000294933">
    <property type="component" value="Unassembled WGS sequence"/>
</dbReference>
<name>A0A4Y7PSG6_9AGAM</name>
<reference evidence="3 4" key="1">
    <citation type="submission" date="2018-06" db="EMBL/GenBank/DDBJ databases">
        <title>A transcriptomic atlas of mushroom development highlights an independent origin of complex multicellularity.</title>
        <authorList>
            <consortium name="DOE Joint Genome Institute"/>
            <person name="Krizsan K."/>
            <person name="Almasi E."/>
            <person name="Merenyi Z."/>
            <person name="Sahu N."/>
            <person name="Viragh M."/>
            <person name="Koszo T."/>
            <person name="Mondo S."/>
            <person name="Kiss B."/>
            <person name="Balint B."/>
            <person name="Kues U."/>
            <person name="Barry K."/>
            <person name="Hegedus J.C."/>
            <person name="Henrissat B."/>
            <person name="Johnson J."/>
            <person name="Lipzen A."/>
            <person name="Ohm R."/>
            <person name="Nagy I."/>
            <person name="Pangilinan J."/>
            <person name="Yan J."/>
            <person name="Xiong Y."/>
            <person name="Grigoriev I.V."/>
            <person name="Hibbett D.S."/>
            <person name="Nagy L.G."/>
        </authorList>
    </citation>
    <scope>NUCLEOTIDE SEQUENCE [LARGE SCALE GENOMIC DNA]</scope>
    <source>
        <strain evidence="3 4">SZMC22713</strain>
    </source>
</reference>
<dbReference type="InterPro" id="IPR000210">
    <property type="entry name" value="BTB/POZ_dom"/>
</dbReference>
<dbReference type="PROSITE" id="PS50097">
    <property type="entry name" value="BTB"/>
    <property type="match status" value="1"/>
</dbReference>